<reference evidence="11 12" key="1">
    <citation type="journal article" date="2014" name="Genome Biol. Evol.">
        <title>The secreted proteins of Achlya hypogyna and Thraustotheca clavata identify the ancestral oomycete secretome and reveal gene acquisitions by horizontal gene transfer.</title>
        <authorList>
            <person name="Misner I."/>
            <person name="Blouin N."/>
            <person name="Leonard G."/>
            <person name="Richards T.A."/>
            <person name="Lane C.E."/>
        </authorList>
    </citation>
    <scope>NUCLEOTIDE SEQUENCE [LARGE SCALE GENOMIC DNA]</scope>
    <source>
        <strain evidence="11 12">ATCC 48635</strain>
    </source>
</reference>
<proteinExistence type="inferred from homology"/>
<feature type="domain" description="ELP1 first N-terminal beta-propeller" evidence="6">
    <location>
        <begin position="149"/>
        <end position="299"/>
    </location>
</feature>
<dbReference type="GO" id="GO:0002926">
    <property type="term" value="P:tRNA wobble base 5-methoxycarbonylmethyl-2-thiouridinylation"/>
    <property type="evidence" value="ECO:0007669"/>
    <property type="project" value="TreeGrafter"/>
</dbReference>
<comment type="caution">
    <text evidence="11">The sequence shown here is derived from an EMBL/GenBank/DDBJ whole genome shotgun (WGS) entry which is preliminary data.</text>
</comment>
<dbReference type="InterPro" id="IPR056165">
    <property type="entry name" value="Beta-prop_ELP1_2nd"/>
</dbReference>
<dbReference type="OrthoDB" id="40048at2759"/>
<dbReference type="GO" id="GO:0005829">
    <property type="term" value="C:cytosol"/>
    <property type="evidence" value="ECO:0007669"/>
    <property type="project" value="TreeGrafter"/>
</dbReference>
<evidence type="ECO:0000259" key="10">
    <source>
        <dbReference type="Pfam" id="PF23936"/>
    </source>
</evidence>
<feature type="domain" description="ELP1 alpha-solenoid" evidence="9">
    <location>
        <begin position="590"/>
        <end position="780"/>
    </location>
</feature>
<dbReference type="InterPro" id="IPR056169">
    <property type="entry name" value="HB_ELP1"/>
</dbReference>
<sequence length="1195" mass="130027">MRNLVVLDERVATLPGGDWVATSADAAEERLFALSSTGLLACVVDSDVVWEVSLPPASDWHWCTYHQELEVVVCASRSGCLLAVHVRDQDIDVIGHFDDGLCGVAWSGSEDQVALVTGNGNFVTMSASWDVLSECPLEVSAFGGEATLVSIAWRADGKFLAMNGVFAAPTRQVLIWEHDNATWKRHGVGRHEDSRALMDLGSALAWAPNHTLVASTQMLKKQHHVVFFERNGLRHGEFAVDAAIVSHVQWNSLSDVVAVAVVTASGVPAVQLWTRSNYHWYLKREHVVADNVSDLRWDLETPHLLHVLLRSGTYHAVTFHSRVHASATPMATVAVIDGCDLKLTHFGRAMIPPPMSAQTVRLPAPVNALAFADDSIVLSTSCGAWYLVTNGVATTVSRAGVDYKQPMQSLAYDGHSVWGVPEGGRGSLIVVALDLAGGVVSDVTTVAAPMEASWAVPSMDGQAVQIATGERFHVASGDTDDTLHPRYAQWTLLDNDVCLGWVGSKLFVNGAPLASAIASFHVSHGYLMITTLGAHPTLQLYKLSDLAEDATLPVHSQPVERGARLVTAVPHKADVVLQMPRGNLEVVVPRPLLLTLVQAYVADSHYAPALELCRKHRVDMNVLVDIDAAAFVAAVPSLIETLPSRVRNDRLSLFLTNLHPINVCSAKYALPSVAMPQTWDKVRKVCAAFRAALLARDTAVYLLPLLTCEAKMLLLEPALRRLQLLQREDAALAQKGLQHLVFLVDVDVLYDEALGLYDMELTRLVAGFTQRDPKEYLPELAAYEALATAESPAVMRYTIDVALRRFAKALSHLATEPLETARALALITTHHLYEDGLRLFPPTSPLHREIVLAHAAHLVATGAVAAGGAAYLAARPPALDAALDAFRKALDWRMAVSIAARLPDYDVATLAYEMAEELLNAMGTQRNPTAAAELYIHYCHDVDEGVATLVQAREWQRALQAALLHGRSDLVETEVEPQVVQAAEDLLDDLATRTSTYTAHWTRLTTLREQVRLFRLHGIDGRGDDTGMDDGASSAASAFSNLSMSSVGSHNSNRDVRFGTFTSLETASHSATTSPFYAAMTAAAADPGSTLKKKMPRRFRRTKIQEGSADEDAYVDKWLHAVIPTTEFAADTKRLLEMLVYFGQTRTAQRIQVALDTFLDHIDAHPPPGPAHGDGSPEEVVRIADDTWKIISPLV</sequence>
<keyword evidence="4" id="KW-0819">tRNA processing</keyword>
<evidence type="ECO:0000259" key="9">
    <source>
        <dbReference type="Pfam" id="PF23925"/>
    </source>
</evidence>
<keyword evidence="3 5" id="KW-0963">Cytoplasm</keyword>
<dbReference type="PANTHER" id="PTHR12747">
    <property type="entry name" value="ELONGATOR COMPLEX PROTEIN 1"/>
    <property type="match status" value="1"/>
</dbReference>
<dbReference type="Pfam" id="PF23797">
    <property type="entry name" value="Beta-prop_ELP1_2nd"/>
    <property type="match status" value="1"/>
</dbReference>
<comment type="pathway">
    <text evidence="1">tRNA modification; 5-methoxycarbonylmethyl-2-thiouridine-tRNA biosynthesis.</text>
</comment>
<dbReference type="InterPro" id="IPR056164">
    <property type="entry name" value="Beta-prop_ELP1_1st"/>
</dbReference>
<dbReference type="SUPFAM" id="SSF69322">
    <property type="entry name" value="Tricorn protease domain 2"/>
    <property type="match status" value="1"/>
</dbReference>
<accession>A0A1V9ZUR9</accession>
<evidence type="ECO:0000313" key="11">
    <source>
        <dbReference type="EMBL" id="OQS01719.1"/>
    </source>
</evidence>
<dbReference type="Pfam" id="PF23925">
    <property type="entry name" value="A-sol_ELP1"/>
    <property type="match status" value="1"/>
</dbReference>
<organism evidence="11 12">
    <name type="scientific">Achlya hypogyna</name>
    <name type="common">Oomycete</name>
    <name type="synonym">Protoachlya hypogyna</name>
    <dbReference type="NCBI Taxonomy" id="1202772"/>
    <lineage>
        <taxon>Eukaryota</taxon>
        <taxon>Sar</taxon>
        <taxon>Stramenopiles</taxon>
        <taxon>Oomycota</taxon>
        <taxon>Saprolegniomycetes</taxon>
        <taxon>Saprolegniales</taxon>
        <taxon>Achlyaceae</taxon>
        <taxon>Achlya</taxon>
    </lineage>
</organism>
<dbReference type="Pfam" id="PF23878">
    <property type="entry name" value="TPR_ELP1"/>
    <property type="match status" value="1"/>
</dbReference>
<feature type="domain" description="ELP1 N-terminal second beta-propeller" evidence="7">
    <location>
        <begin position="335"/>
        <end position="387"/>
    </location>
</feature>
<dbReference type="EMBL" id="JNBR01000002">
    <property type="protein sequence ID" value="OQS01719.1"/>
    <property type="molecule type" value="Genomic_DNA"/>
</dbReference>
<feature type="domain" description="ELP1 TPR" evidence="8">
    <location>
        <begin position="796"/>
        <end position="958"/>
    </location>
</feature>
<dbReference type="InterPro" id="IPR056167">
    <property type="entry name" value="A-sol_ELP1"/>
</dbReference>
<gene>
    <name evidence="11" type="ORF">ACHHYP_00352</name>
</gene>
<dbReference type="Proteomes" id="UP000243579">
    <property type="component" value="Unassembled WGS sequence"/>
</dbReference>
<evidence type="ECO:0000313" key="12">
    <source>
        <dbReference type="Proteomes" id="UP000243579"/>
    </source>
</evidence>
<dbReference type="GO" id="GO:0033588">
    <property type="term" value="C:elongator holoenzyme complex"/>
    <property type="evidence" value="ECO:0007669"/>
    <property type="project" value="InterPro"/>
</dbReference>
<evidence type="ECO:0000256" key="1">
    <source>
        <dbReference type="ARBA" id="ARBA00005043"/>
    </source>
</evidence>
<keyword evidence="5" id="KW-0539">Nucleus</keyword>
<evidence type="ECO:0000259" key="7">
    <source>
        <dbReference type="Pfam" id="PF23797"/>
    </source>
</evidence>
<dbReference type="PANTHER" id="PTHR12747:SF0">
    <property type="entry name" value="ELONGATOR COMPLEX PROTEIN 1"/>
    <property type="match status" value="1"/>
</dbReference>
<feature type="domain" description="ELP1 first N-terminal beta-propeller" evidence="6">
    <location>
        <begin position="64"/>
        <end position="142"/>
    </location>
</feature>
<evidence type="ECO:0000259" key="6">
    <source>
        <dbReference type="Pfam" id="PF04762"/>
    </source>
</evidence>
<comment type="subcellular location">
    <subcellularLocation>
        <location evidence="5">Cytoplasm</location>
    </subcellularLocation>
    <subcellularLocation>
        <location evidence="5">Nucleus</location>
    </subcellularLocation>
</comment>
<dbReference type="GO" id="GO:0005634">
    <property type="term" value="C:nucleus"/>
    <property type="evidence" value="ECO:0007669"/>
    <property type="project" value="UniProtKB-SubCell"/>
</dbReference>
<dbReference type="Pfam" id="PF23936">
    <property type="entry name" value="HB_ELP1"/>
    <property type="match status" value="1"/>
</dbReference>
<evidence type="ECO:0000256" key="2">
    <source>
        <dbReference type="ARBA" id="ARBA00006086"/>
    </source>
</evidence>
<dbReference type="UniPathway" id="UPA00988"/>
<evidence type="ECO:0000256" key="3">
    <source>
        <dbReference type="ARBA" id="ARBA00022490"/>
    </source>
</evidence>
<dbReference type="Pfam" id="PF04762">
    <property type="entry name" value="Beta-prop_ELP1_1st"/>
    <property type="match status" value="2"/>
</dbReference>
<protein>
    <recommendedName>
        <fullName evidence="5">Elongator complex protein 1</fullName>
    </recommendedName>
</protein>
<evidence type="ECO:0000256" key="5">
    <source>
        <dbReference type="PIRNR" id="PIRNR017233"/>
    </source>
</evidence>
<dbReference type="InterPro" id="IPR056166">
    <property type="entry name" value="TPR_ELP1"/>
</dbReference>
<dbReference type="PIRSF" id="PIRSF017233">
    <property type="entry name" value="IKAP"/>
    <property type="match status" value="1"/>
</dbReference>
<evidence type="ECO:0000259" key="8">
    <source>
        <dbReference type="Pfam" id="PF23878"/>
    </source>
</evidence>
<feature type="domain" description="ELP1 three-helical bundle" evidence="10">
    <location>
        <begin position="969"/>
        <end position="1053"/>
    </location>
</feature>
<evidence type="ECO:0000256" key="4">
    <source>
        <dbReference type="ARBA" id="ARBA00022694"/>
    </source>
</evidence>
<name>A0A1V9ZUR9_ACHHY</name>
<dbReference type="STRING" id="1202772.A0A1V9ZUR9"/>
<keyword evidence="12" id="KW-1185">Reference proteome</keyword>
<dbReference type="AlphaFoldDB" id="A0A1V9ZUR9"/>
<dbReference type="InterPro" id="IPR006849">
    <property type="entry name" value="Elp1"/>
</dbReference>
<comment type="function">
    <text evidence="5">Component of the elongator complex which is required for multiple tRNA modifications, including mcm5U (5-methoxycarbonylmethyl uridine), mcm5s2U (5-methoxycarbonylmethyl-2-thiouridine), and ncm5U (5-carbamoylmethyl uridine). The elongator complex catalyzes formation of carboxymethyluridine in the wobble base at position 34 in tRNAs.</text>
</comment>
<dbReference type="GO" id="GO:0000049">
    <property type="term" value="F:tRNA binding"/>
    <property type="evidence" value="ECO:0007669"/>
    <property type="project" value="TreeGrafter"/>
</dbReference>
<comment type="similarity">
    <text evidence="2 5">Belongs to the ELP1/IKA1 family.</text>
</comment>